<evidence type="ECO:0000313" key="1">
    <source>
        <dbReference type="EMBL" id="GFU43075.1"/>
    </source>
</evidence>
<accession>A0A8X6UK77</accession>
<dbReference type="Proteomes" id="UP000887013">
    <property type="component" value="Unassembled WGS sequence"/>
</dbReference>
<evidence type="ECO:0000313" key="2">
    <source>
        <dbReference type="Proteomes" id="UP000887013"/>
    </source>
</evidence>
<gene>
    <name evidence="1" type="ORF">NPIL_697251</name>
</gene>
<proteinExistence type="predicted"/>
<reference evidence="1" key="1">
    <citation type="submission" date="2020-08" db="EMBL/GenBank/DDBJ databases">
        <title>Multicomponent nature underlies the extraordinary mechanical properties of spider dragline silk.</title>
        <authorList>
            <person name="Kono N."/>
            <person name="Nakamura H."/>
            <person name="Mori M."/>
            <person name="Yoshida Y."/>
            <person name="Ohtoshi R."/>
            <person name="Malay A.D."/>
            <person name="Moran D.A.P."/>
            <person name="Tomita M."/>
            <person name="Numata K."/>
            <person name="Arakawa K."/>
        </authorList>
    </citation>
    <scope>NUCLEOTIDE SEQUENCE</scope>
</reference>
<dbReference type="EMBL" id="BMAW01085469">
    <property type="protein sequence ID" value="GFU43075.1"/>
    <property type="molecule type" value="Genomic_DNA"/>
</dbReference>
<comment type="caution">
    <text evidence="1">The sequence shown here is derived from an EMBL/GenBank/DDBJ whole genome shotgun (WGS) entry which is preliminary data.</text>
</comment>
<sequence length="99" mass="11492">MRHFSRFSDREQMMGEEEVRRRVRCCFLCLRRRRITFPISRLSPPSSTAPKDERVDQVRSKGLAIDERGFPLKASSVPKGVALRVAPRPEMILGRLPLR</sequence>
<protein>
    <submittedName>
        <fullName evidence="1">Uncharacterized protein</fullName>
    </submittedName>
</protein>
<organism evidence="1 2">
    <name type="scientific">Nephila pilipes</name>
    <name type="common">Giant wood spider</name>
    <name type="synonym">Nephila maculata</name>
    <dbReference type="NCBI Taxonomy" id="299642"/>
    <lineage>
        <taxon>Eukaryota</taxon>
        <taxon>Metazoa</taxon>
        <taxon>Ecdysozoa</taxon>
        <taxon>Arthropoda</taxon>
        <taxon>Chelicerata</taxon>
        <taxon>Arachnida</taxon>
        <taxon>Araneae</taxon>
        <taxon>Araneomorphae</taxon>
        <taxon>Entelegynae</taxon>
        <taxon>Araneoidea</taxon>
        <taxon>Nephilidae</taxon>
        <taxon>Nephila</taxon>
    </lineage>
</organism>
<name>A0A8X6UK77_NEPPI</name>
<keyword evidence="2" id="KW-1185">Reference proteome</keyword>
<dbReference type="AlphaFoldDB" id="A0A8X6UK77"/>